<dbReference type="Proteomes" id="UP000258309">
    <property type="component" value="Unassembled WGS sequence"/>
</dbReference>
<comment type="caution">
    <text evidence="1">The sequence shown here is derived from an EMBL/GenBank/DDBJ whole genome shotgun (WGS) entry which is preliminary data.</text>
</comment>
<sequence length="329" mass="38742">MPGQTSNNYHTQLSVKEIDEKHYEPFARAIRIILSTDIAKFTYAQIIDGLPTYEVFLDTRYSRNHILHPIQHHKELCPGVVDKTERFLRNFNPNTLAFDSRLLNAYKNASVGDDIFNIRLLEMTAVAIHQIAVQLFKRDESLHKHDGATAWERPDSAYANDRVWDPHPTLFHHVYYVCYNQYPEGVADMVRYWAENRILGGVVIFDRRGSGFGRNKVFFHSDRQDVTDRIYRLLDSQIQTLLEFLQQPATPPTKTCPLPILGDKYNRERIDIDVAIQYHGVFRDRWERKIPDSGYFLFGRNHRCIRLELDYPEVEYEIRGWQRRNGIVE</sequence>
<evidence type="ECO:0000313" key="1">
    <source>
        <dbReference type="EMBL" id="RFU26480.1"/>
    </source>
</evidence>
<reference evidence="1 2" key="1">
    <citation type="submission" date="2018-05" db="EMBL/GenBank/DDBJ databases">
        <title>Draft genome sequence of Scytalidium lignicola DSM 105466, a ubiquitous saprotrophic fungus.</title>
        <authorList>
            <person name="Buettner E."/>
            <person name="Gebauer A.M."/>
            <person name="Hofrichter M."/>
            <person name="Liers C."/>
            <person name="Kellner H."/>
        </authorList>
    </citation>
    <scope>NUCLEOTIDE SEQUENCE [LARGE SCALE GENOMIC DNA]</scope>
    <source>
        <strain evidence="1 2">DSM 105466</strain>
    </source>
</reference>
<feature type="non-terminal residue" evidence="1">
    <location>
        <position position="1"/>
    </location>
</feature>
<evidence type="ECO:0000313" key="2">
    <source>
        <dbReference type="Proteomes" id="UP000258309"/>
    </source>
</evidence>
<organism evidence="1 2">
    <name type="scientific">Scytalidium lignicola</name>
    <name type="common">Hyphomycete</name>
    <dbReference type="NCBI Taxonomy" id="5539"/>
    <lineage>
        <taxon>Eukaryota</taxon>
        <taxon>Fungi</taxon>
        <taxon>Dikarya</taxon>
        <taxon>Ascomycota</taxon>
        <taxon>Pezizomycotina</taxon>
        <taxon>Leotiomycetes</taxon>
        <taxon>Leotiomycetes incertae sedis</taxon>
        <taxon>Scytalidium</taxon>
    </lineage>
</organism>
<dbReference type="AlphaFoldDB" id="A0A3E2GZ93"/>
<proteinExistence type="predicted"/>
<feature type="non-terminal residue" evidence="1">
    <location>
        <position position="329"/>
    </location>
</feature>
<gene>
    <name evidence="1" type="ORF">B7463_g9869</name>
</gene>
<keyword evidence="2" id="KW-1185">Reference proteome</keyword>
<dbReference type="OMA" id="CKSAYIH"/>
<accession>A0A3E2GZ93</accession>
<name>A0A3E2GZ93_SCYLI</name>
<dbReference type="EMBL" id="NCSJ02000260">
    <property type="protein sequence ID" value="RFU26480.1"/>
    <property type="molecule type" value="Genomic_DNA"/>
</dbReference>
<protein>
    <submittedName>
        <fullName evidence="1">Uncharacterized protein</fullName>
    </submittedName>
</protein>
<dbReference type="OrthoDB" id="5346581at2759"/>